<organism evidence="3 4">
    <name type="scientific">Roseovarius gahaiensis</name>
    <dbReference type="NCBI Taxonomy" id="2716691"/>
    <lineage>
        <taxon>Bacteria</taxon>
        <taxon>Pseudomonadati</taxon>
        <taxon>Pseudomonadota</taxon>
        <taxon>Alphaproteobacteria</taxon>
        <taxon>Rhodobacterales</taxon>
        <taxon>Roseobacteraceae</taxon>
        <taxon>Roseovarius</taxon>
    </lineage>
</organism>
<dbReference type="Pfam" id="PF01052">
    <property type="entry name" value="FliMN_C"/>
    <property type="match status" value="1"/>
</dbReference>
<name>A0A967EEF2_9RHOB</name>
<dbReference type="EMBL" id="JAAORB010000009">
    <property type="protein sequence ID" value="NHQ74208.1"/>
    <property type="molecule type" value="Genomic_DNA"/>
</dbReference>
<keyword evidence="3" id="KW-0282">Flagellum</keyword>
<protein>
    <submittedName>
        <fullName evidence="3">Flagellar motor switch protein FliM</fullName>
    </submittedName>
</protein>
<keyword evidence="3" id="KW-0969">Cilium</keyword>
<sequence length="359" mass="38310">MTHDNGNSILHRKTQVAREDFDARGMSSSKALRLALSKAADGLLGLAVTVSTVEQVKLPQTAIESDIANTGLLILLDGPSGRRGAAMVDQSFLSALIEVQTIGYVRKAKVQDRPLTRTDAAIAAPLIDEMLRLFDVHMAEASATYTPAAFRFGDMIEETRALALAMEQPDYDRFRITADLGQGAKTGVLDILLPKTPAPVRPDVPRPDAAENADTLQGSAMNAPVVLNAVMARISMPLDQVCRLSEGQVLTIAHEAISDLQLLGADNHLVASVKLGQLNGWRAVRLLGPEGVPDDPPQFMGTSPADQRETEPVTGAGFETPSDDRRRDAPTPAALTGPDDDAKPNQYRPAAGQSSPEVV</sequence>
<dbReference type="SUPFAM" id="SSF101801">
    <property type="entry name" value="Surface presentation of antigens (SPOA)"/>
    <property type="match status" value="1"/>
</dbReference>
<dbReference type="Gene3D" id="2.30.330.10">
    <property type="entry name" value="SpoA-like"/>
    <property type="match status" value="1"/>
</dbReference>
<dbReference type="AlphaFoldDB" id="A0A967EEF2"/>
<evidence type="ECO:0000313" key="3">
    <source>
        <dbReference type="EMBL" id="NHQ74208.1"/>
    </source>
</evidence>
<feature type="region of interest" description="Disordered" evidence="1">
    <location>
        <begin position="289"/>
        <end position="359"/>
    </location>
</feature>
<accession>A0A967EEF2</accession>
<keyword evidence="4" id="KW-1185">Reference proteome</keyword>
<evidence type="ECO:0000256" key="1">
    <source>
        <dbReference type="SAM" id="MobiDB-lite"/>
    </source>
</evidence>
<gene>
    <name evidence="3" type="ORF">HAT86_06980</name>
</gene>
<dbReference type="Proteomes" id="UP000639775">
    <property type="component" value="Unassembled WGS sequence"/>
</dbReference>
<keyword evidence="3" id="KW-0966">Cell projection</keyword>
<proteinExistence type="predicted"/>
<feature type="domain" description="Flagellar motor switch protein FliN-like C-terminal" evidence="2">
    <location>
        <begin position="221"/>
        <end position="287"/>
    </location>
</feature>
<dbReference type="InterPro" id="IPR036429">
    <property type="entry name" value="SpoA-like_sf"/>
</dbReference>
<reference evidence="3" key="1">
    <citation type="submission" date="2020-03" db="EMBL/GenBank/DDBJ databases">
        <title>Roseovarius gahaiensis sp. nov., isolated from Gahai Saline Lake, China.</title>
        <authorList>
            <person name="Sun X."/>
        </authorList>
    </citation>
    <scope>NUCLEOTIDE SEQUENCE</scope>
    <source>
        <strain evidence="3">GH877</strain>
    </source>
</reference>
<dbReference type="RefSeq" id="WP_167194955.1">
    <property type="nucleotide sequence ID" value="NZ_JAAORB010000009.1"/>
</dbReference>
<evidence type="ECO:0000259" key="2">
    <source>
        <dbReference type="Pfam" id="PF01052"/>
    </source>
</evidence>
<comment type="caution">
    <text evidence="3">The sequence shown here is derived from an EMBL/GenBank/DDBJ whole genome shotgun (WGS) entry which is preliminary data.</text>
</comment>
<dbReference type="InterPro" id="IPR001543">
    <property type="entry name" value="FliN-like_C"/>
</dbReference>
<evidence type="ECO:0000313" key="4">
    <source>
        <dbReference type="Proteomes" id="UP000639775"/>
    </source>
</evidence>